<feature type="transmembrane region" description="Helical" evidence="1">
    <location>
        <begin position="332"/>
        <end position="355"/>
    </location>
</feature>
<accession>A0ABU7U5V8</accession>
<comment type="caution">
    <text evidence="2">The sequence shown here is derived from an EMBL/GenBank/DDBJ whole genome shotgun (WGS) entry which is preliminary data.</text>
</comment>
<dbReference type="Proteomes" id="UP001335910">
    <property type="component" value="Unassembled WGS sequence"/>
</dbReference>
<dbReference type="InterPro" id="IPR029058">
    <property type="entry name" value="AB_hydrolase_fold"/>
</dbReference>
<evidence type="ECO:0000313" key="3">
    <source>
        <dbReference type="Proteomes" id="UP001335910"/>
    </source>
</evidence>
<evidence type="ECO:0000313" key="2">
    <source>
        <dbReference type="EMBL" id="MEE9682375.1"/>
    </source>
</evidence>
<gene>
    <name evidence="2" type="ORF">V4839_02485</name>
</gene>
<feature type="transmembrane region" description="Helical" evidence="1">
    <location>
        <begin position="361"/>
        <end position="378"/>
    </location>
</feature>
<feature type="transmembrane region" description="Helical" evidence="1">
    <location>
        <begin position="47"/>
        <end position="72"/>
    </location>
</feature>
<organism evidence="2 3">
    <name type="scientific">Lelliottia amnigena</name>
    <name type="common">Enterobacter amnigenus</name>
    <dbReference type="NCBI Taxonomy" id="61646"/>
    <lineage>
        <taxon>Bacteria</taxon>
        <taxon>Pseudomonadati</taxon>
        <taxon>Pseudomonadota</taxon>
        <taxon>Gammaproteobacteria</taxon>
        <taxon>Enterobacterales</taxon>
        <taxon>Enterobacteriaceae</taxon>
        <taxon>Lelliottia</taxon>
    </lineage>
</organism>
<proteinExistence type="predicted"/>
<keyword evidence="1" id="KW-0472">Membrane</keyword>
<feature type="transmembrane region" description="Helical" evidence="1">
    <location>
        <begin position="12"/>
        <end position="35"/>
    </location>
</feature>
<evidence type="ECO:0008006" key="4">
    <source>
        <dbReference type="Google" id="ProtNLM"/>
    </source>
</evidence>
<feature type="transmembrane region" description="Helical" evidence="1">
    <location>
        <begin position="219"/>
        <end position="240"/>
    </location>
</feature>
<dbReference type="EMBL" id="JAZKLI010000001">
    <property type="protein sequence ID" value="MEE9682375.1"/>
    <property type="molecule type" value="Genomic_DNA"/>
</dbReference>
<keyword evidence="1" id="KW-0812">Transmembrane</keyword>
<dbReference type="RefSeq" id="WP_331390883.1">
    <property type="nucleotide sequence ID" value="NZ_JAZKLB010000001.1"/>
</dbReference>
<name>A0ABU7U5V8_LELAM</name>
<feature type="transmembrane region" description="Helical" evidence="1">
    <location>
        <begin position="390"/>
        <end position="407"/>
    </location>
</feature>
<sequence length="479" mass="54128">MMQYITINNILLLGATGVSLSILILFTSSILYYFFSHNNGTLQYLLKTIIIGLITTPVAMFLLFALVHYVFWQKGILSAWRYISPSNKKKNENTIADTESADVLVHLVHGTFEPNAPWTQSNSELCKEINKVNPKLGISRFVWDGKNTETSRKNAALQLGNHIKDSPAKYNYIIAHSHGAAIVREMSYMFGDVARKVEGVCLLSPPFIYRRKITRTSGALMHLIDISGSLSIQLMLALILKPFGLYDFYFALLVFALTAFAEVKLSQKYKKEVLSEVEDGKLREAVDFRNVEIYHAIGDEADSGLRFVSSLHEGCFAIFSQLKKAQTSQRKLIHWSAFISYILHILAGLLVWEFYPQDTAWLISLLVSFTIVFLSHIFQWLRPSRDIPHVLFIAAMPVAIFSFWLALAKGIAYGDLRLIFCPEVFIASSETPAGDHQVLKFAPQSDGVLMHSTHSNAEALQNVAQWLYCSENERKNRNT</sequence>
<feature type="transmembrane region" description="Helical" evidence="1">
    <location>
        <begin position="246"/>
        <end position="265"/>
    </location>
</feature>
<evidence type="ECO:0000256" key="1">
    <source>
        <dbReference type="SAM" id="Phobius"/>
    </source>
</evidence>
<keyword evidence="1" id="KW-1133">Transmembrane helix</keyword>
<dbReference type="Gene3D" id="3.40.50.1820">
    <property type="entry name" value="alpha/beta hydrolase"/>
    <property type="match status" value="1"/>
</dbReference>
<protein>
    <recommendedName>
        <fullName evidence="4">Alpha/beta hydrolase</fullName>
    </recommendedName>
</protein>
<keyword evidence="3" id="KW-1185">Reference proteome</keyword>
<reference evidence="2 3" key="1">
    <citation type="submission" date="2023-10" db="EMBL/GenBank/DDBJ databases">
        <title>Wastewater isolates of ESBL- and carbapenemase-producing Gram-negative bacteria from New Zealand.</title>
        <authorList>
            <person name="Straub C."/>
            <person name="Weaver L."/>
            <person name="Cornelius A."/>
            <person name="Mcgill E."/>
            <person name="Dyet K."/>
            <person name="White L."/>
            <person name="Pattis I."/>
        </authorList>
    </citation>
    <scope>NUCLEOTIDE SEQUENCE [LARGE SCALE GENOMIC DNA]</scope>
    <source>
        <strain evidence="2 3">ESBL35</strain>
    </source>
</reference>